<comment type="caution">
    <text evidence="1">The sequence shown here is derived from an EMBL/GenBank/DDBJ whole genome shotgun (WGS) entry which is preliminary data.</text>
</comment>
<reference evidence="1 2" key="1">
    <citation type="journal article" date="2023" name="Plant Biotechnol. J.">
        <title>Chromosome-level wild Hevea brasiliensis genome provides new tools for genomic-assisted breeding and valuable loci to elevate rubber yield.</title>
        <authorList>
            <person name="Cheng H."/>
            <person name="Song X."/>
            <person name="Hu Y."/>
            <person name="Wu T."/>
            <person name="Yang Q."/>
            <person name="An Z."/>
            <person name="Feng S."/>
            <person name="Deng Z."/>
            <person name="Wu W."/>
            <person name="Zeng X."/>
            <person name="Tu M."/>
            <person name="Wang X."/>
            <person name="Huang H."/>
        </authorList>
    </citation>
    <scope>NUCLEOTIDE SEQUENCE [LARGE SCALE GENOMIC DNA]</scope>
    <source>
        <strain evidence="1">MT/VB/25A 57/8</strain>
    </source>
</reference>
<evidence type="ECO:0000313" key="2">
    <source>
        <dbReference type="Proteomes" id="UP001174677"/>
    </source>
</evidence>
<gene>
    <name evidence="1" type="ORF">P3X46_026070</name>
</gene>
<sequence>MQSHKEFINELAEDSLNVFLLEHTILGLHVRKMLYIVPFSHFREERQGAKKERRRLSRI</sequence>
<evidence type="ECO:0000313" key="1">
    <source>
        <dbReference type="EMBL" id="KAJ9152509.1"/>
    </source>
</evidence>
<accession>A0ABQ9KWK3</accession>
<dbReference type="EMBL" id="JARPOI010000015">
    <property type="protein sequence ID" value="KAJ9152509.1"/>
    <property type="molecule type" value="Genomic_DNA"/>
</dbReference>
<protein>
    <submittedName>
        <fullName evidence="1">Uncharacterized protein</fullName>
    </submittedName>
</protein>
<dbReference type="Proteomes" id="UP001174677">
    <property type="component" value="Chromosome 15"/>
</dbReference>
<name>A0ABQ9KWK3_HEVBR</name>
<organism evidence="1 2">
    <name type="scientific">Hevea brasiliensis</name>
    <name type="common">Para rubber tree</name>
    <name type="synonym">Siphonia brasiliensis</name>
    <dbReference type="NCBI Taxonomy" id="3981"/>
    <lineage>
        <taxon>Eukaryota</taxon>
        <taxon>Viridiplantae</taxon>
        <taxon>Streptophyta</taxon>
        <taxon>Embryophyta</taxon>
        <taxon>Tracheophyta</taxon>
        <taxon>Spermatophyta</taxon>
        <taxon>Magnoliopsida</taxon>
        <taxon>eudicotyledons</taxon>
        <taxon>Gunneridae</taxon>
        <taxon>Pentapetalae</taxon>
        <taxon>rosids</taxon>
        <taxon>fabids</taxon>
        <taxon>Malpighiales</taxon>
        <taxon>Euphorbiaceae</taxon>
        <taxon>Crotonoideae</taxon>
        <taxon>Micrandreae</taxon>
        <taxon>Hevea</taxon>
    </lineage>
</organism>
<proteinExistence type="predicted"/>
<keyword evidence="2" id="KW-1185">Reference proteome</keyword>